<accession>A0A0D7CRT5</accession>
<name>A0A0D7CRT5_9ACTN</name>
<dbReference type="EMBL" id="JRKI01000009">
    <property type="protein sequence ID" value="KIZ18570.1"/>
    <property type="molecule type" value="Genomic_DNA"/>
</dbReference>
<evidence type="ECO:0000313" key="2">
    <source>
        <dbReference type="Proteomes" id="UP000032458"/>
    </source>
</evidence>
<keyword evidence="2" id="KW-1185">Reference proteome</keyword>
<organism evidence="1 2">
    <name type="scientific">Streptomyces natalensis ATCC 27448</name>
    <dbReference type="NCBI Taxonomy" id="1240678"/>
    <lineage>
        <taxon>Bacteria</taxon>
        <taxon>Bacillati</taxon>
        <taxon>Actinomycetota</taxon>
        <taxon>Actinomycetes</taxon>
        <taxon>Kitasatosporales</taxon>
        <taxon>Streptomycetaceae</taxon>
        <taxon>Streptomyces</taxon>
    </lineage>
</organism>
<evidence type="ECO:0000313" key="1">
    <source>
        <dbReference type="EMBL" id="KIZ18570.1"/>
    </source>
</evidence>
<sequence>MFCEHCGDTDGTETGVDHDERDCPWYDADTDDTPVTIDAAELADTLQATADGSLALRAAVGLLIDHGLWVKRLAERPALLLIDYSGTIPDAYGVDWPKVVTALEAKDLSASSGELRILAIAASLADTTARIPLGDAVTGLDTRNLALVLKAITLANGRPAAR</sequence>
<dbReference type="PATRIC" id="fig|1240678.4.peg.1719"/>
<reference evidence="1 2" key="1">
    <citation type="submission" date="2014-09" db="EMBL/GenBank/DDBJ databases">
        <title>Draft genome sequence of Streptomyces natalensis ATCC 27448, producer of the antifungal pimaricin.</title>
        <authorList>
            <person name="Mendes M.V."/>
            <person name="Beites T."/>
            <person name="Pires S."/>
            <person name="Santos C.L."/>
            <person name="Moradas-Ferreira P."/>
        </authorList>
    </citation>
    <scope>NUCLEOTIDE SEQUENCE [LARGE SCALE GENOMIC DNA]</scope>
    <source>
        <strain evidence="1 2">ATCC 27448</strain>
    </source>
</reference>
<proteinExistence type="predicted"/>
<dbReference type="AlphaFoldDB" id="A0A0D7CRT5"/>
<dbReference type="Proteomes" id="UP000032458">
    <property type="component" value="Unassembled WGS sequence"/>
</dbReference>
<comment type="caution">
    <text evidence="1">The sequence shown here is derived from an EMBL/GenBank/DDBJ whole genome shotgun (WGS) entry which is preliminary data.</text>
</comment>
<protein>
    <submittedName>
        <fullName evidence="1">Uncharacterized protein</fullName>
    </submittedName>
</protein>
<dbReference type="RefSeq" id="WP_030070598.1">
    <property type="nucleotide sequence ID" value="NZ_JRKI01000009.1"/>
</dbReference>
<gene>
    <name evidence="1" type="ORF">SNA_08200</name>
</gene>